<evidence type="ECO:0000256" key="2">
    <source>
        <dbReference type="ARBA" id="ARBA00023125"/>
    </source>
</evidence>
<keyword evidence="7" id="KW-1185">Reference proteome</keyword>
<name>A0A502ECW9_9MYCO</name>
<dbReference type="Pfam" id="PF00440">
    <property type="entry name" value="TetR_N"/>
    <property type="match status" value="1"/>
</dbReference>
<dbReference type="InterPro" id="IPR050109">
    <property type="entry name" value="HTH-type_TetR-like_transc_reg"/>
</dbReference>
<gene>
    <name evidence="6" type="ORF">EAH80_12220</name>
</gene>
<dbReference type="RefSeq" id="WP_140690858.1">
    <property type="nucleotide sequence ID" value="NZ_RCZG01000004.1"/>
</dbReference>
<keyword evidence="2 4" id="KW-0238">DNA-binding</keyword>
<keyword evidence="1" id="KW-0805">Transcription regulation</keyword>
<dbReference type="SUPFAM" id="SSF46689">
    <property type="entry name" value="Homeodomain-like"/>
    <property type="match status" value="1"/>
</dbReference>
<dbReference type="SUPFAM" id="SSF48498">
    <property type="entry name" value="Tetracyclin repressor-like, C-terminal domain"/>
    <property type="match status" value="1"/>
</dbReference>
<dbReference type="GO" id="GO:0000976">
    <property type="term" value="F:transcription cis-regulatory region binding"/>
    <property type="evidence" value="ECO:0007669"/>
    <property type="project" value="TreeGrafter"/>
</dbReference>
<reference evidence="6 7" key="1">
    <citation type="journal article" date="2019" name="Environ. Microbiol.">
        <title>Species interactions and distinct microbial communities in high Arctic permafrost affected cryosols are associated with the CH4 and CO2 gas fluxes.</title>
        <authorList>
            <person name="Altshuler I."/>
            <person name="Hamel J."/>
            <person name="Turney S."/>
            <person name="Magnuson E."/>
            <person name="Levesque R."/>
            <person name="Greer C."/>
            <person name="Whyte L.G."/>
        </authorList>
    </citation>
    <scope>NUCLEOTIDE SEQUENCE [LARGE SCALE GENOMIC DNA]</scope>
    <source>
        <strain evidence="6 7">S5.20</strain>
    </source>
</reference>
<dbReference type="Proteomes" id="UP000320095">
    <property type="component" value="Unassembled WGS sequence"/>
</dbReference>
<organism evidence="6 7">
    <name type="scientific">Mycolicibacterium hodleri</name>
    <dbReference type="NCBI Taxonomy" id="49897"/>
    <lineage>
        <taxon>Bacteria</taxon>
        <taxon>Bacillati</taxon>
        <taxon>Actinomycetota</taxon>
        <taxon>Actinomycetes</taxon>
        <taxon>Mycobacteriales</taxon>
        <taxon>Mycobacteriaceae</taxon>
        <taxon>Mycolicibacterium</taxon>
    </lineage>
</organism>
<evidence type="ECO:0000256" key="4">
    <source>
        <dbReference type="PROSITE-ProRule" id="PRU00335"/>
    </source>
</evidence>
<dbReference type="PROSITE" id="PS50977">
    <property type="entry name" value="HTH_TETR_2"/>
    <property type="match status" value="1"/>
</dbReference>
<dbReference type="PANTHER" id="PTHR30055:SF234">
    <property type="entry name" value="HTH-TYPE TRANSCRIPTIONAL REGULATOR BETI"/>
    <property type="match status" value="1"/>
</dbReference>
<comment type="caution">
    <text evidence="6">The sequence shown here is derived from an EMBL/GenBank/DDBJ whole genome shotgun (WGS) entry which is preliminary data.</text>
</comment>
<dbReference type="PANTHER" id="PTHR30055">
    <property type="entry name" value="HTH-TYPE TRANSCRIPTIONAL REGULATOR RUTR"/>
    <property type="match status" value="1"/>
</dbReference>
<evidence type="ECO:0000256" key="1">
    <source>
        <dbReference type="ARBA" id="ARBA00023015"/>
    </source>
</evidence>
<dbReference type="AlphaFoldDB" id="A0A502ECW9"/>
<evidence type="ECO:0000313" key="6">
    <source>
        <dbReference type="EMBL" id="TPG34336.1"/>
    </source>
</evidence>
<accession>A0A502ECW9</accession>
<dbReference type="GO" id="GO:0003700">
    <property type="term" value="F:DNA-binding transcription factor activity"/>
    <property type="evidence" value="ECO:0007669"/>
    <property type="project" value="TreeGrafter"/>
</dbReference>
<evidence type="ECO:0000259" key="5">
    <source>
        <dbReference type="PROSITE" id="PS50977"/>
    </source>
</evidence>
<keyword evidence="3" id="KW-0804">Transcription</keyword>
<dbReference type="Gene3D" id="1.10.10.60">
    <property type="entry name" value="Homeodomain-like"/>
    <property type="match status" value="1"/>
</dbReference>
<dbReference type="InterPro" id="IPR036271">
    <property type="entry name" value="Tet_transcr_reg_TetR-rel_C_sf"/>
</dbReference>
<dbReference type="InterPro" id="IPR009057">
    <property type="entry name" value="Homeodomain-like_sf"/>
</dbReference>
<dbReference type="OrthoDB" id="3626425at2"/>
<evidence type="ECO:0000313" key="7">
    <source>
        <dbReference type="Proteomes" id="UP000320095"/>
    </source>
</evidence>
<feature type="domain" description="HTH tetR-type" evidence="5">
    <location>
        <begin position="11"/>
        <end position="71"/>
    </location>
</feature>
<dbReference type="EMBL" id="RCZG01000004">
    <property type="protein sequence ID" value="TPG34336.1"/>
    <property type="molecule type" value="Genomic_DNA"/>
</dbReference>
<dbReference type="PRINTS" id="PR00455">
    <property type="entry name" value="HTHTETR"/>
</dbReference>
<dbReference type="Gene3D" id="1.10.357.10">
    <property type="entry name" value="Tetracycline Repressor, domain 2"/>
    <property type="match status" value="1"/>
</dbReference>
<proteinExistence type="predicted"/>
<dbReference type="InterPro" id="IPR001647">
    <property type="entry name" value="HTH_TetR"/>
</dbReference>
<evidence type="ECO:0000256" key="3">
    <source>
        <dbReference type="ARBA" id="ARBA00023163"/>
    </source>
</evidence>
<sequence>MTAGRSDPRPARSRARLLDAATALLRSGGPSAVTVDAVTRSANVARATLYRHFSSANDLLAASFTSLIPPPPMPPEEGALRDRLTAIVVGWAESVAEAPTVLTAMSWLSLGPDIGHLPEMQHVDTSSPAMRSLRERIAQQYSAPFDVILDSPQAAEELEQVDRTVAFALLIGPLAFGRISTLADFDYDKVALAAVDGFLKAFAKDADGPATAASTESEGA</sequence>
<feature type="DNA-binding region" description="H-T-H motif" evidence="4">
    <location>
        <begin position="34"/>
        <end position="53"/>
    </location>
</feature>
<protein>
    <submittedName>
        <fullName evidence="6">TetR/AcrR family transcriptional regulator</fullName>
    </submittedName>
</protein>